<reference evidence="1" key="1">
    <citation type="submission" date="2019-10" db="EMBL/GenBank/DDBJ databases">
        <title>Characterization of a blaNDM-1-carrying IncHI5 plasmid from Enterobacter cloacae of food animal origin.</title>
        <authorList>
            <person name="Zhu Y."/>
            <person name="Schwarz S."/>
            <person name="Liu W."/>
            <person name="Liu S."/>
            <person name="Zhang W."/>
        </authorList>
    </citation>
    <scope>NUCLEOTIDE SEQUENCE</scope>
    <source>
        <strain evidence="1">EC12</strain>
        <plasmid evidence="1">pNDM-1-EC12</plasmid>
    </source>
</reference>
<sequence>MVLENHDKVMNSGPIRKDGLAHKPTYICSNDKVLNNAIEVLQGDRQ</sequence>
<accession>A0A6C0NEL3</accession>
<name>A0A6C0NEL3_ENTCL</name>
<dbReference type="AlphaFoldDB" id="A0A6C0NEL3"/>
<evidence type="ECO:0000313" key="1">
    <source>
        <dbReference type="EMBL" id="QHW11377.1"/>
    </source>
</evidence>
<protein>
    <submittedName>
        <fullName evidence="1">Uncharacterized protein</fullName>
    </submittedName>
</protein>
<keyword evidence="1" id="KW-0614">Plasmid</keyword>
<proteinExistence type="predicted"/>
<dbReference type="EMBL" id="MN598004">
    <property type="protein sequence ID" value="QHW11377.1"/>
    <property type="molecule type" value="Genomic_DNA"/>
</dbReference>
<organism evidence="1">
    <name type="scientific">Enterobacter cloacae</name>
    <dbReference type="NCBI Taxonomy" id="550"/>
    <lineage>
        <taxon>Bacteria</taxon>
        <taxon>Pseudomonadati</taxon>
        <taxon>Pseudomonadota</taxon>
        <taxon>Gammaproteobacteria</taxon>
        <taxon>Enterobacterales</taxon>
        <taxon>Enterobacteriaceae</taxon>
        <taxon>Enterobacter</taxon>
        <taxon>Enterobacter cloacae complex</taxon>
    </lineage>
</organism>
<geneLocation type="plasmid" evidence="1">
    <name>pNDM-1-EC12</name>
</geneLocation>